<dbReference type="EMBL" id="JANAVB010016197">
    <property type="protein sequence ID" value="KAJ6832025.1"/>
    <property type="molecule type" value="Genomic_DNA"/>
</dbReference>
<protein>
    <recommendedName>
        <fullName evidence="3">J domain-containing protein</fullName>
    </recommendedName>
</protein>
<proteinExistence type="predicted"/>
<evidence type="ECO:0000313" key="4">
    <source>
        <dbReference type="EMBL" id="KAJ6832025.1"/>
    </source>
</evidence>
<dbReference type="Gene3D" id="1.10.287.110">
    <property type="entry name" value="DnaJ domain"/>
    <property type="match status" value="1"/>
</dbReference>
<keyword evidence="5" id="KW-1185">Reference proteome</keyword>
<dbReference type="SUPFAM" id="SSF46565">
    <property type="entry name" value="Chaperone J-domain"/>
    <property type="match status" value="1"/>
</dbReference>
<dbReference type="Pfam" id="PF00226">
    <property type="entry name" value="DnaJ"/>
    <property type="match status" value="1"/>
</dbReference>
<feature type="region of interest" description="Disordered" evidence="1">
    <location>
        <begin position="212"/>
        <end position="235"/>
    </location>
</feature>
<dbReference type="InterPro" id="IPR036869">
    <property type="entry name" value="J_dom_sf"/>
</dbReference>
<sequence length="348" mass="38724">MGDIGLWKQGWEWVRSREEAFGGGARSREKFGFLVDRHWPMVSRWCVALGRLLMYWRDCAFEGVLSLLSLGPAAVFVVAWSWFLSLTSTSCLIYVLLSLGAAGAAIRFLGSTPGLFIVGLFGILVMWTYGNFWIAGLLLIAGGYIFSLNHARLLIFMSTSYAVYYVYTHVGLLGLFLSLNLSFISNDLLNKLLQGYDGGAAGVNEGIQFEEQKESEPVSEDIPVDTEYSPPTNEAENVASCQSSCKTSVTSTLLNVQKDASCSKVVKAESTSADEMRRIMNSSNHYEALGFTRHNNVDPIILRKEYRRMAVLVHPDKNMGNSLASESFKKLQSAYEASSFRFNKEKEL</sequence>
<dbReference type="GO" id="GO:0005783">
    <property type="term" value="C:endoplasmic reticulum"/>
    <property type="evidence" value="ECO:0007669"/>
    <property type="project" value="UniProtKB-ARBA"/>
</dbReference>
<dbReference type="PRINTS" id="PR00625">
    <property type="entry name" value="JDOMAIN"/>
</dbReference>
<keyword evidence="2" id="KW-0812">Transmembrane</keyword>
<dbReference type="PANTHER" id="PTHR45270:SF1">
    <property type="entry name" value="CHAPERONE DNAJ-DOMAIN SUPERFAMILY PROTEIN"/>
    <property type="match status" value="1"/>
</dbReference>
<dbReference type="InterPro" id="IPR001623">
    <property type="entry name" value="DnaJ_domain"/>
</dbReference>
<evidence type="ECO:0000256" key="1">
    <source>
        <dbReference type="SAM" id="MobiDB-lite"/>
    </source>
</evidence>
<name>A0AAX6GUP2_IRIPA</name>
<evidence type="ECO:0000259" key="3">
    <source>
        <dbReference type="PROSITE" id="PS50076"/>
    </source>
</evidence>
<accession>A0AAX6GUP2</accession>
<feature type="transmembrane region" description="Helical" evidence="2">
    <location>
        <begin position="63"/>
        <end position="84"/>
    </location>
</feature>
<dbReference type="CDD" id="cd06257">
    <property type="entry name" value="DnaJ"/>
    <property type="match status" value="1"/>
</dbReference>
<keyword evidence="2" id="KW-1133">Transmembrane helix</keyword>
<dbReference type="Proteomes" id="UP001140949">
    <property type="component" value="Unassembled WGS sequence"/>
</dbReference>
<comment type="caution">
    <text evidence="4">The sequence shown here is derived from an EMBL/GenBank/DDBJ whole genome shotgun (WGS) entry which is preliminary data.</text>
</comment>
<reference evidence="4" key="2">
    <citation type="submission" date="2023-04" db="EMBL/GenBank/DDBJ databases">
        <authorList>
            <person name="Bruccoleri R.E."/>
            <person name="Oakeley E.J."/>
            <person name="Faust A.-M."/>
            <person name="Dessus-Babus S."/>
            <person name="Altorfer M."/>
            <person name="Burckhardt D."/>
            <person name="Oertli M."/>
            <person name="Naumann U."/>
            <person name="Petersen F."/>
            <person name="Wong J."/>
        </authorList>
    </citation>
    <scope>NUCLEOTIDE SEQUENCE</scope>
    <source>
        <strain evidence="4">GSM-AAB239-AS_SAM_17_03QT</strain>
        <tissue evidence="4">Leaf</tissue>
    </source>
</reference>
<dbReference type="SMART" id="SM00271">
    <property type="entry name" value="DnaJ"/>
    <property type="match status" value="1"/>
</dbReference>
<evidence type="ECO:0000313" key="5">
    <source>
        <dbReference type="Proteomes" id="UP001140949"/>
    </source>
</evidence>
<dbReference type="PANTHER" id="PTHR45270">
    <property type="entry name" value="OS03G0832900 PROTEIN"/>
    <property type="match status" value="1"/>
</dbReference>
<feature type="transmembrane region" description="Helical" evidence="2">
    <location>
        <begin position="115"/>
        <end position="141"/>
    </location>
</feature>
<organism evidence="4 5">
    <name type="scientific">Iris pallida</name>
    <name type="common">Sweet iris</name>
    <dbReference type="NCBI Taxonomy" id="29817"/>
    <lineage>
        <taxon>Eukaryota</taxon>
        <taxon>Viridiplantae</taxon>
        <taxon>Streptophyta</taxon>
        <taxon>Embryophyta</taxon>
        <taxon>Tracheophyta</taxon>
        <taxon>Spermatophyta</taxon>
        <taxon>Magnoliopsida</taxon>
        <taxon>Liliopsida</taxon>
        <taxon>Asparagales</taxon>
        <taxon>Iridaceae</taxon>
        <taxon>Iridoideae</taxon>
        <taxon>Irideae</taxon>
        <taxon>Iris</taxon>
    </lineage>
</organism>
<keyword evidence="2" id="KW-0472">Membrane</keyword>
<evidence type="ECO:0000256" key="2">
    <source>
        <dbReference type="SAM" id="Phobius"/>
    </source>
</evidence>
<gene>
    <name evidence="4" type="ORF">M6B38_345180</name>
</gene>
<feature type="transmembrane region" description="Helical" evidence="2">
    <location>
        <begin position="162"/>
        <end position="184"/>
    </location>
</feature>
<feature type="transmembrane region" description="Helical" evidence="2">
    <location>
        <begin position="91"/>
        <end position="109"/>
    </location>
</feature>
<dbReference type="AlphaFoldDB" id="A0AAX6GUP2"/>
<reference evidence="4" key="1">
    <citation type="journal article" date="2023" name="GigaByte">
        <title>Genome assembly of the bearded iris, Iris pallida Lam.</title>
        <authorList>
            <person name="Bruccoleri R.E."/>
            <person name="Oakeley E.J."/>
            <person name="Faust A.M.E."/>
            <person name="Altorfer M."/>
            <person name="Dessus-Babus S."/>
            <person name="Burckhardt D."/>
            <person name="Oertli M."/>
            <person name="Naumann U."/>
            <person name="Petersen F."/>
            <person name="Wong J."/>
        </authorList>
    </citation>
    <scope>NUCLEOTIDE SEQUENCE</scope>
    <source>
        <strain evidence="4">GSM-AAB239-AS_SAM_17_03QT</strain>
    </source>
</reference>
<feature type="domain" description="J" evidence="3">
    <location>
        <begin position="284"/>
        <end position="348"/>
    </location>
</feature>
<dbReference type="PROSITE" id="PS50076">
    <property type="entry name" value="DNAJ_2"/>
    <property type="match status" value="1"/>
</dbReference>